<dbReference type="InterPro" id="IPR009609">
    <property type="entry name" value="Phosphonate_metab_PhnG"/>
</dbReference>
<gene>
    <name evidence="1" type="ORF">GCM10007857_69880</name>
</gene>
<comment type="caution">
    <text evidence="1">The sequence shown here is derived from an EMBL/GenBank/DDBJ whole genome shotgun (WGS) entry which is preliminary data.</text>
</comment>
<evidence type="ECO:0000313" key="1">
    <source>
        <dbReference type="EMBL" id="GLR90274.1"/>
    </source>
</evidence>
<dbReference type="RefSeq" id="WP_431309697.1">
    <property type="nucleotide sequence ID" value="NZ_BSOW01000032.1"/>
</dbReference>
<accession>A0ABQ6BA07</accession>
<organism evidence="1 2">
    <name type="scientific">Bradyrhizobium iriomotense</name>
    <dbReference type="NCBI Taxonomy" id="441950"/>
    <lineage>
        <taxon>Bacteria</taxon>
        <taxon>Pseudomonadati</taxon>
        <taxon>Pseudomonadota</taxon>
        <taxon>Alphaproteobacteria</taxon>
        <taxon>Hyphomicrobiales</taxon>
        <taxon>Nitrobacteraceae</taxon>
        <taxon>Bradyrhizobium</taxon>
    </lineage>
</organism>
<keyword evidence="2" id="KW-1185">Reference proteome</keyword>
<evidence type="ECO:0000313" key="2">
    <source>
        <dbReference type="Proteomes" id="UP001156905"/>
    </source>
</evidence>
<reference evidence="2" key="1">
    <citation type="journal article" date="2019" name="Int. J. Syst. Evol. Microbiol.">
        <title>The Global Catalogue of Microorganisms (GCM) 10K type strain sequencing project: providing services to taxonomists for standard genome sequencing and annotation.</title>
        <authorList>
            <consortium name="The Broad Institute Genomics Platform"/>
            <consortium name="The Broad Institute Genome Sequencing Center for Infectious Disease"/>
            <person name="Wu L."/>
            <person name="Ma J."/>
        </authorList>
    </citation>
    <scope>NUCLEOTIDE SEQUENCE [LARGE SCALE GENOMIC DNA]</scope>
    <source>
        <strain evidence="2">NBRC 102520</strain>
    </source>
</reference>
<dbReference type="Pfam" id="PF06754">
    <property type="entry name" value="PhnG"/>
    <property type="match status" value="1"/>
</dbReference>
<proteinExistence type="predicted"/>
<dbReference type="Proteomes" id="UP001156905">
    <property type="component" value="Unassembled WGS sequence"/>
</dbReference>
<dbReference type="EMBL" id="BSOW01000032">
    <property type="protein sequence ID" value="GLR90274.1"/>
    <property type="molecule type" value="Genomic_DNA"/>
</dbReference>
<dbReference type="NCBIfam" id="TIGR03293">
    <property type="entry name" value="PhnG_redo"/>
    <property type="match status" value="1"/>
</dbReference>
<sequence>MGILSRSEADQLASLTKGLTDVPFVWLRKPEIGLVMVRGRAGGTGAIFNLGEMTVTRCALQLEDGTIGHGYVQGRNKQHAGRAALVDALLQQQGGHHDGLLAMVIAPLKTREVERTGAQGRKAAATKVDFFTMVRGGDPE</sequence>
<name>A0ABQ6BA07_9BRAD</name>
<protein>
    <submittedName>
        <fullName evidence="1">Phosphonate metabolism PhnG</fullName>
    </submittedName>
</protein>